<evidence type="ECO:0000256" key="9">
    <source>
        <dbReference type="ARBA" id="ARBA00023136"/>
    </source>
</evidence>
<dbReference type="GO" id="GO:0046872">
    <property type="term" value="F:metal ion binding"/>
    <property type="evidence" value="ECO:0007669"/>
    <property type="project" value="UniProtKB-KW"/>
</dbReference>
<comment type="similarity">
    <text evidence="10">Belongs to the peptidase M48 family.</text>
</comment>
<feature type="transmembrane region" description="Helical" evidence="11">
    <location>
        <begin position="45"/>
        <end position="70"/>
    </location>
</feature>
<evidence type="ECO:0000256" key="7">
    <source>
        <dbReference type="ARBA" id="ARBA00022989"/>
    </source>
</evidence>
<keyword evidence="2 10" id="KW-0645">Protease</keyword>
<dbReference type="GO" id="GO:0006508">
    <property type="term" value="P:proteolysis"/>
    <property type="evidence" value="ECO:0007669"/>
    <property type="project" value="UniProtKB-KW"/>
</dbReference>
<proteinExistence type="inferred from homology"/>
<protein>
    <submittedName>
        <fullName evidence="13">Heat shock protein/ Zn-dependent protease with chaperone function, family M48</fullName>
    </submittedName>
</protein>
<dbReference type="KEGG" id="ton:TON_1276"/>
<sequence length="387" mass="44675">MKEISLVLVSIATVIIPPLVMRHWGRKILREELPKKEKNYNLLKAEVVCIFGAFILYLPAMIALGALDWASDVVDKLPLPEIFRVFAFAAILIFPLLLSIFLIIYETVKVGINITEEKIENPKKEVLKVLALILGPTVGFAFIWLLLMIYLPESLTSKWWFDLLMYSTLILAFFALFPLILIRVGTKSELDPELKAELMRFCEEHGVKVRGIIVKGKPGQKLANAMVTGIIPRYRYVVLTRYLVDNFEEDEIKAVLAHEIGHIKGKHLWINAALSIGWFIFWIGLIYILHKFNVQLFSSPWVFFGVFFFAFYFWLFVIESRIAIRNEFKADEFAANVVGLEPTLMALKKLAELNLLPEKTGKWFNLLNRHPSIEKRIEHLKELEGRR</sequence>
<evidence type="ECO:0000256" key="11">
    <source>
        <dbReference type="SAM" id="Phobius"/>
    </source>
</evidence>
<evidence type="ECO:0000256" key="1">
    <source>
        <dbReference type="ARBA" id="ARBA00022475"/>
    </source>
</evidence>
<dbReference type="PANTHER" id="PTHR43221">
    <property type="entry name" value="PROTEASE HTPX"/>
    <property type="match status" value="1"/>
</dbReference>
<dbReference type="Pfam" id="PF01435">
    <property type="entry name" value="Peptidase_M48"/>
    <property type="match status" value="1"/>
</dbReference>
<evidence type="ECO:0000313" key="14">
    <source>
        <dbReference type="Proteomes" id="UP000002727"/>
    </source>
</evidence>
<keyword evidence="8 10" id="KW-0482">Metalloprotease</keyword>
<evidence type="ECO:0000256" key="4">
    <source>
        <dbReference type="ARBA" id="ARBA00022723"/>
    </source>
</evidence>
<dbReference type="EMBL" id="CP000855">
    <property type="protein sequence ID" value="ACJ16764.1"/>
    <property type="molecule type" value="Genomic_DNA"/>
</dbReference>
<evidence type="ECO:0000259" key="12">
    <source>
        <dbReference type="Pfam" id="PF01435"/>
    </source>
</evidence>
<evidence type="ECO:0000256" key="8">
    <source>
        <dbReference type="ARBA" id="ARBA00023049"/>
    </source>
</evidence>
<comment type="cofactor">
    <cofactor evidence="10">
        <name>Zn(2+)</name>
        <dbReference type="ChEBI" id="CHEBI:29105"/>
    </cofactor>
    <text evidence="10">Binds 1 zinc ion per subunit.</text>
</comment>
<dbReference type="HOGENOM" id="CLU_770785_0_0_2"/>
<dbReference type="GeneID" id="7018302"/>
<reference evidence="13 14" key="1">
    <citation type="journal article" date="2008" name="J. Bacteriol.">
        <title>The complete genome sequence of Thermococcus onnurineus NA1 reveals a mixed heterotrophic and carboxydotrophic metabolism.</title>
        <authorList>
            <person name="Lee H.S."/>
            <person name="Kang S.G."/>
            <person name="Bae S.S."/>
            <person name="Lim J.K."/>
            <person name="Cho Y."/>
            <person name="Kim Y.J."/>
            <person name="Jeon J.H."/>
            <person name="Cha S.S."/>
            <person name="Kwon K.K."/>
            <person name="Kim H.T."/>
            <person name="Park C.J."/>
            <person name="Lee H.W."/>
            <person name="Kim S.I."/>
            <person name="Chun J."/>
            <person name="Colwell R.R."/>
            <person name="Kim S.J."/>
            <person name="Lee J.H."/>
        </authorList>
    </citation>
    <scope>NUCLEOTIDE SEQUENCE [LARGE SCALE GENOMIC DNA]</scope>
    <source>
        <strain evidence="13 14">NA1</strain>
    </source>
</reference>
<evidence type="ECO:0000256" key="5">
    <source>
        <dbReference type="ARBA" id="ARBA00022801"/>
    </source>
</evidence>
<keyword evidence="3 11" id="KW-0812">Transmembrane</keyword>
<evidence type="ECO:0000256" key="3">
    <source>
        <dbReference type="ARBA" id="ARBA00022692"/>
    </source>
</evidence>
<dbReference type="PANTHER" id="PTHR43221:SF2">
    <property type="entry name" value="PROTEASE HTPX HOMOLOG"/>
    <property type="match status" value="1"/>
</dbReference>
<dbReference type="STRING" id="523850.TON_1276"/>
<feature type="transmembrane region" description="Helical" evidence="11">
    <location>
        <begin position="163"/>
        <end position="182"/>
    </location>
</feature>
<keyword evidence="14" id="KW-1185">Reference proteome</keyword>
<keyword evidence="6 10" id="KW-0862">Zinc</keyword>
<dbReference type="GO" id="GO:0004222">
    <property type="term" value="F:metalloendopeptidase activity"/>
    <property type="evidence" value="ECO:0007669"/>
    <property type="project" value="InterPro"/>
</dbReference>
<dbReference type="eggNOG" id="arCOG01334">
    <property type="taxonomic scope" value="Archaea"/>
</dbReference>
<dbReference type="AlphaFoldDB" id="B6YXF1"/>
<organism evidence="13 14">
    <name type="scientific">Thermococcus onnurineus (strain NA1)</name>
    <dbReference type="NCBI Taxonomy" id="523850"/>
    <lineage>
        <taxon>Archaea</taxon>
        <taxon>Methanobacteriati</taxon>
        <taxon>Methanobacteriota</taxon>
        <taxon>Thermococci</taxon>
        <taxon>Thermococcales</taxon>
        <taxon>Thermococcaceae</taxon>
        <taxon>Thermococcus</taxon>
    </lineage>
</organism>
<gene>
    <name evidence="13" type="ordered locus">TON_1276</name>
</gene>
<keyword evidence="1" id="KW-1003">Cell membrane</keyword>
<keyword evidence="9 11" id="KW-0472">Membrane</keyword>
<feature type="transmembrane region" description="Helical" evidence="11">
    <location>
        <begin position="6"/>
        <end position="24"/>
    </location>
</feature>
<dbReference type="InterPro" id="IPR050083">
    <property type="entry name" value="HtpX_protease"/>
</dbReference>
<dbReference type="OrthoDB" id="99106at2157"/>
<accession>B6YXF1</accession>
<dbReference type="InterPro" id="IPR001915">
    <property type="entry name" value="Peptidase_M48"/>
</dbReference>
<keyword evidence="5 10" id="KW-0378">Hydrolase</keyword>
<feature type="transmembrane region" description="Helical" evidence="11">
    <location>
        <begin position="82"/>
        <end position="105"/>
    </location>
</feature>
<evidence type="ECO:0000256" key="2">
    <source>
        <dbReference type="ARBA" id="ARBA00022670"/>
    </source>
</evidence>
<feature type="transmembrane region" description="Helical" evidence="11">
    <location>
        <begin position="126"/>
        <end position="151"/>
    </location>
</feature>
<keyword evidence="7 11" id="KW-1133">Transmembrane helix</keyword>
<evidence type="ECO:0000256" key="6">
    <source>
        <dbReference type="ARBA" id="ARBA00022833"/>
    </source>
</evidence>
<dbReference type="Gene3D" id="3.30.2010.10">
    <property type="entry name" value="Metalloproteases ('zincins'), catalytic domain"/>
    <property type="match status" value="1"/>
</dbReference>
<feature type="domain" description="Peptidase M48" evidence="12">
    <location>
        <begin position="192"/>
        <end position="383"/>
    </location>
</feature>
<name>B6YXF1_THEON</name>
<dbReference type="PATRIC" id="fig|523850.10.peg.1284"/>
<feature type="transmembrane region" description="Helical" evidence="11">
    <location>
        <begin position="268"/>
        <end position="289"/>
    </location>
</feature>
<dbReference type="RefSeq" id="WP_012572236.1">
    <property type="nucleotide sequence ID" value="NC_011529.1"/>
</dbReference>
<dbReference type="Proteomes" id="UP000002727">
    <property type="component" value="Chromosome"/>
</dbReference>
<feature type="transmembrane region" description="Helical" evidence="11">
    <location>
        <begin position="301"/>
        <end position="318"/>
    </location>
</feature>
<evidence type="ECO:0000256" key="10">
    <source>
        <dbReference type="RuleBase" id="RU003983"/>
    </source>
</evidence>
<evidence type="ECO:0000313" key="13">
    <source>
        <dbReference type="EMBL" id="ACJ16764.1"/>
    </source>
</evidence>
<keyword evidence="4" id="KW-0479">Metal-binding</keyword>
<keyword evidence="13" id="KW-0346">Stress response</keyword>